<evidence type="ECO:0000313" key="5">
    <source>
        <dbReference type="EMBL" id="MBB6218252.1"/>
    </source>
</evidence>
<dbReference type="InterPro" id="IPR001537">
    <property type="entry name" value="SpoU_MeTrfase"/>
</dbReference>
<dbReference type="Gene3D" id="3.40.1280.10">
    <property type="match status" value="1"/>
</dbReference>
<dbReference type="InterPro" id="IPR004441">
    <property type="entry name" value="rRNA_MeTrfase_TrmH"/>
</dbReference>
<dbReference type="InterPro" id="IPR013123">
    <property type="entry name" value="SpoU_subst-bd"/>
</dbReference>
<dbReference type="Pfam" id="PF00588">
    <property type="entry name" value="SpoU_methylase"/>
    <property type="match status" value="1"/>
</dbReference>
<dbReference type="Gene3D" id="3.30.1330.30">
    <property type="match status" value="1"/>
</dbReference>
<evidence type="ECO:0000313" key="6">
    <source>
        <dbReference type="Proteomes" id="UP000579281"/>
    </source>
</evidence>
<sequence>MINEISSPENSIVKHARQLTKRKMREQWQEYIIEGVRIIKDALENEKSLKKILFCDELYETAGGEELLEELMQREILLYKIPVQLFKELSDTQNPQGIMALVSMDTYSIEDILSRDRGFYIILDRIQDPGNMGTIIRTADAAGADAIFITKGSVDLYNSKTIRSTMGSIFHLPILSTGNTSEIIALLKSQGVKIITTSLEGEKYYFEVDYREMCAIIVGNEANGVQQEDIMSSDILIKIPMLGKAESLNASVAASIVMYEVVRQRIG</sequence>
<dbReference type="PANTHER" id="PTHR43191:SF2">
    <property type="entry name" value="RRNA METHYLTRANSFERASE 3, MITOCHONDRIAL"/>
    <property type="match status" value="1"/>
</dbReference>
<feature type="domain" description="RNA 2-O ribose methyltransferase substrate binding" evidence="4">
    <location>
        <begin position="32"/>
        <end position="108"/>
    </location>
</feature>
<dbReference type="Proteomes" id="UP000579281">
    <property type="component" value="Unassembled WGS sequence"/>
</dbReference>
<dbReference type="InterPro" id="IPR029026">
    <property type="entry name" value="tRNA_m1G_MTases_N"/>
</dbReference>
<dbReference type="GO" id="GO:0003723">
    <property type="term" value="F:RNA binding"/>
    <property type="evidence" value="ECO:0007669"/>
    <property type="project" value="InterPro"/>
</dbReference>
<dbReference type="PANTHER" id="PTHR43191">
    <property type="entry name" value="RRNA METHYLTRANSFERASE 3"/>
    <property type="match status" value="1"/>
</dbReference>
<dbReference type="GO" id="GO:0005737">
    <property type="term" value="C:cytoplasm"/>
    <property type="evidence" value="ECO:0007669"/>
    <property type="project" value="UniProtKB-ARBA"/>
</dbReference>
<organism evidence="5 6">
    <name type="scientific">Anaerosolibacter carboniphilus</name>
    <dbReference type="NCBI Taxonomy" id="1417629"/>
    <lineage>
        <taxon>Bacteria</taxon>
        <taxon>Bacillati</taxon>
        <taxon>Bacillota</taxon>
        <taxon>Clostridia</taxon>
        <taxon>Peptostreptococcales</taxon>
        <taxon>Thermotaleaceae</taxon>
        <taxon>Anaerosolibacter</taxon>
    </lineage>
</organism>
<evidence type="ECO:0000256" key="1">
    <source>
        <dbReference type="ARBA" id="ARBA00007228"/>
    </source>
</evidence>
<dbReference type="AlphaFoldDB" id="A0A841L567"/>
<protein>
    <submittedName>
        <fullName evidence="5">TrmH family RNA methyltransferase</fullName>
    </submittedName>
</protein>
<evidence type="ECO:0000256" key="2">
    <source>
        <dbReference type="ARBA" id="ARBA00022603"/>
    </source>
</evidence>
<dbReference type="GO" id="GO:0006396">
    <property type="term" value="P:RNA processing"/>
    <property type="evidence" value="ECO:0007669"/>
    <property type="project" value="InterPro"/>
</dbReference>
<dbReference type="EMBL" id="JACHEN010000035">
    <property type="protein sequence ID" value="MBB6218252.1"/>
    <property type="molecule type" value="Genomic_DNA"/>
</dbReference>
<evidence type="ECO:0000259" key="4">
    <source>
        <dbReference type="SMART" id="SM00967"/>
    </source>
</evidence>
<dbReference type="SUPFAM" id="SSF75217">
    <property type="entry name" value="alpha/beta knot"/>
    <property type="match status" value="1"/>
</dbReference>
<evidence type="ECO:0000256" key="3">
    <source>
        <dbReference type="ARBA" id="ARBA00022679"/>
    </source>
</evidence>
<dbReference type="NCBIfam" id="TIGR00186">
    <property type="entry name" value="rRNA_methyl_3"/>
    <property type="match status" value="1"/>
</dbReference>
<dbReference type="InterPro" id="IPR029028">
    <property type="entry name" value="Alpha/beta_knot_MTases"/>
</dbReference>
<dbReference type="SUPFAM" id="SSF55315">
    <property type="entry name" value="L30e-like"/>
    <property type="match status" value="1"/>
</dbReference>
<dbReference type="CDD" id="cd18095">
    <property type="entry name" value="SpoU-like_rRNA-MTase"/>
    <property type="match status" value="1"/>
</dbReference>
<keyword evidence="6" id="KW-1185">Reference proteome</keyword>
<dbReference type="SMART" id="SM00967">
    <property type="entry name" value="SpoU_sub_bind"/>
    <property type="match status" value="1"/>
</dbReference>
<dbReference type="Pfam" id="PF22435">
    <property type="entry name" value="MRM3-like_sub_bind"/>
    <property type="match status" value="1"/>
</dbReference>
<comment type="caution">
    <text evidence="5">The sequence shown here is derived from an EMBL/GenBank/DDBJ whole genome shotgun (WGS) entry which is preliminary data.</text>
</comment>
<reference evidence="5 6" key="1">
    <citation type="submission" date="2020-08" db="EMBL/GenBank/DDBJ databases">
        <title>Genomic Encyclopedia of Type Strains, Phase IV (KMG-IV): sequencing the most valuable type-strain genomes for metagenomic binning, comparative biology and taxonomic classification.</title>
        <authorList>
            <person name="Goeker M."/>
        </authorList>
    </citation>
    <scope>NUCLEOTIDE SEQUENCE [LARGE SCALE GENOMIC DNA]</scope>
    <source>
        <strain evidence="5 6">DSM 103526</strain>
    </source>
</reference>
<dbReference type="RefSeq" id="WP_184312746.1">
    <property type="nucleotide sequence ID" value="NZ_JACHEN010000035.1"/>
</dbReference>
<dbReference type="InterPro" id="IPR051259">
    <property type="entry name" value="rRNA_Methyltransferase"/>
</dbReference>
<gene>
    <name evidence="5" type="ORF">HNQ80_004411</name>
</gene>
<proteinExistence type="inferred from homology"/>
<accession>A0A841L567</accession>
<dbReference type="GO" id="GO:0032259">
    <property type="term" value="P:methylation"/>
    <property type="evidence" value="ECO:0007669"/>
    <property type="project" value="UniProtKB-KW"/>
</dbReference>
<dbReference type="GO" id="GO:0008173">
    <property type="term" value="F:RNA methyltransferase activity"/>
    <property type="evidence" value="ECO:0007669"/>
    <property type="project" value="InterPro"/>
</dbReference>
<keyword evidence="3 5" id="KW-0808">Transferase</keyword>
<dbReference type="InterPro" id="IPR053888">
    <property type="entry name" value="MRM3-like_sub_bind"/>
</dbReference>
<dbReference type="InterPro" id="IPR029064">
    <property type="entry name" value="Ribosomal_eL30-like_sf"/>
</dbReference>
<name>A0A841L567_9FIRM</name>
<comment type="similarity">
    <text evidence="1">Belongs to the class IV-like SAM-binding methyltransferase superfamily. RNA methyltransferase TrmH family.</text>
</comment>
<keyword evidence="2 5" id="KW-0489">Methyltransferase</keyword>